<gene>
    <name evidence="1" type="ORF">CALCODRAFT_281281</name>
</gene>
<evidence type="ECO:0000313" key="1">
    <source>
        <dbReference type="EMBL" id="KZT57457.1"/>
    </source>
</evidence>
<dbReference type="EMBL" id="KV423963">
    <property type="protein sequence ID" value="KZT57457.1"/>
    <property type="molecule type" value="Genomic_DNA"/>
</dbReference>
<accession>A0A165G0U2</accession>
<proteinExistence type="predicted"/>
<protein>
    <submittedName>
        <fullName evidence="1">Uncharacterized protein</fullName>
    </submittedName>
</protein>
<reference evidence="1 2" key="1">
    <citation type="journal article" date="2016" name="Mol. Biol. Evol.">
        <title>Comparative Genomics of Early-Diverging Mushroom-Forming Fungi Provides Insights into the Origins of Lignocellulose Decay Capabilities.</title>
        <authorList>
            <person name="Nagy L.G."/>
            <person name="Riley R."/>
            <person name="Tritt A."/>
            <person name="Adam C."/>
            <person name="Daum C."/>
            <person name="Floudas D."/>
            <person name="Sun H."/>
            <person name="Yadav J.S."/>
            <person name="Pangilinan J."/>
            <person name="Larsson K.H."/>
            <person name="Matsuura K."/>
            <person name="Barry K."/>
            <person name="Labutti K."/>
            <person name="Kuo R."/>
            <person name="Ohm R.A."/>
            <person name="Bhattacharya S.S."/>
            <person name="Shirouzu T."/>
            <person name="Yoshinaga Y."/>
            <person name="Martin F.M."/>
            <person name="Grigoriev I.V."/>
            <person name="Hibbett D.S."/>
        </authorList>
    </citation>
    <scope>NUCLEOTIDE SEQUENCE [LARGE SCALE GENOMIC DNA]</scope>
    <source>
        <strain evidence="1 2">HHB12733</strain>
    </source>
</reference>
<sequence>MRCVYAPYCRRRRGEDWRQGSRGKARSTPTLGATAVAMGGSSASPRTQSEANVTRNAVQLSPALNACQPCHARKAIQLSIFQPQTLWEKADSSAGSIVLMLHAARPRSLKGQIDLCLRPPFLFAFLVHVSHRLLPTSGTSSTLFR</sequence>
<dbReference type="Proteomes" id="UP000076842">
    <property type="component" value="Unassembled WGS sequence"/>
</dbReference>
<dbReference type="InParanoid" id="A0A165G0U2"/>
<name>A0A165G0U2_9BASI</name>
<keyword evidence="2" id="KW-1185">Reference proteome</keyword>
<evidence type="ECO:0000313" key="2">
    <source>
        <dbReference type="Proteomes" id="UP000076842"/>
    </source>
</evidence>
<organism evidence="1 2">
    <name type="scientific">Calocera cornea HHB12733</name>
    <dbReference type="NCBI Taxonomy" id="1353952"/>
    <lineage>
        <taxon>Eukaryota</taxon>
        <taxon>Fungi</taxon>
        <taxon>Dikarya</taxon>
        <taxon>Basidiomycota</taxon>
        <taxon>Agaricomycotina</taxon>
        <taxon>Dacrymycetes</taxon>
        <taxon>Dacrymycetales</taxon>
        <taxon>Dacrymycetaceae</taxon>
        <taxon>Calocera</taxon>
    </lineage>
</organism>
<dbReference type="AlphaFoldDB" id="A0A165G0U2"/>